<name>A0AAV0VRL7_9HEMI</name>
<dbReference type="Proteomes" id="UP001160148">
    <property type="component" value="Unassembled WGS sequence"/>
</dbReference>
<proteinExistence type="predicted"/>
<evidence type="ECO:0000313" key="1">
    <source>
        <dbReference type="EMBL" id="CAI6344341.1"/>
    </source>
</evidence>
<organism evidence="1 2">
    <name type="scientific">Macrosiphum euphorbiae</name>
    <name type="common">potato aphid</name>
    <dbReference type="NCBI Taxonomy" id="13131"/>
    <lineage>
        <taxon>Eukaryota</taxon>
        <taxon>Metazoa</taxon>
        <taxon>Ecdysozoa</taxon>
        <taxon>Arthropoda</taxon>
        <taxon>Hexapoda</taxon>
        <taxon>Insecta</taxon>
        <taxon>Pterygota</taxon>
        <taxon>Neoptera</taxon>
        <taxon>Paraneoptera</taxon>
        <taxon>Hemiptera</taxon>
        <taxon>Sternorrhyncha</taxon>
        <taxon>Aphidomorpha</taxon>
        <taxon>Aphidoidea</taxon>
        <taxon>Aphididae</taxon>
        <taxon>Macrosiphini</taxon>
        <taxon>Macrosiphum</taxon>
    </lineage>
</organism>
<gene>
    <name evidence="1" type="ORF">MEUPH1_LOCUS1485</name>
</gene>
<keyword evidence="2" id="KW-1185">Reference proteome</keyword>
<dbReference type="AlphaFoldDB" id="A0AAV0VRL7"/>
<protein>
    <submittedName>
        <fullName evidence="1">Uncharacterized protein</fullName>
    </submittedName>
</protein>
<comment type="caution">
    <text evidence="1">The sequence shown here is derived from an EMBL/GenBank/DDBJ whole genome shotgun (WGS) entry which is preliminary data.</text>
</comment>
<sequence length="100" mass="10387">MRFKEPLCRSRLHRNVDDGLRGLTAVLAVVMIVSAMSSANVTDDCGDSESCSGTVAVSTVAAAAEHDASSPEDQLLFLKVRGDAVADASSLTFVVFSPAA</sequence>
<evidence type="ECO:0000313" key="2">
    <source>
        <dbReference type="Proteomes" id="UP001160148"/>
    </source>
</evidence>
<accession>A0AAV0VRL7</accession>
<reference evidence="1 2" key="1">
    <citation type="submission" date="2023-01" db="EMBL/GenBank/DDBJ databases">
        <authorList>
            <person name="Whitehead M."/>
        </authorList>
    </citation>
    <scope>NUCLEOTIDE SEQUENCE [LARGE SCALE GENOMIC DNA]</scope>
</reference>
<dbReference type="EMBL" id="CARXXK010000001">
    <property type="protein sequence ID" value="CAI6344341.1"/>
    <property type="molecule type" value="Genomic_DNA"/>
</dbReference>